<reference evidence="2" key="1">
    <citation type="journal article" date="2019" name="Int. J. Syst. Evol. Microbiol.">
        <title>The Global Catalogue of Microorganisms (GCM) 10K type strain sequencing project: providing services to taxonomists for standard genome sequencing and annotation.</title>
        <authorList>
            <consortium name="The Broad Institute Genomics Platform"/>
            <consortium name="The Broad Institute Genome Sequencing Center for Infectious Disease"/>
            <person name="Wu L."/>
            <person name="Ma J."/>
        </authorList>
    </citation>
    <scope>NUCLEOTIDE SEQUENCE [LARGE SCALE GENOMIC DNA]</scope>
    <source>
        <strain evidence="2">CGMCC 1.18575</strain>
    </source>
</reference>
<comment type="caution">
    <text evidence="1">The sequence shown here is derived from an EMBL/GenBank/DDBJ whole genome shotgun (WGS) entry which is preliminary data.</text>
</comment>
<organism evidence="1 2">
    <name type="scientific">Cohnella soli</name>
    <dbReference type="NCBI Taxonomy" id="425005"/>
    <lineage>
        <taxon>Bacteria</taxon>
        <taxon>Bacillati</taxon>
        <taxon>Bacillota</taxon>
        <taxon>Bacilli</taxon>
        <taxon>Bacillales</taxon>
        <taxon>Paenibacillaceae</taxon>
        <taxon>Cohnella</taxon>
    </lineage>
</organism>
<sequence length="145" mass="16540">MFLHFLVEPAHKIAFLELASRVAACDGYVNLNEHNYILGWKQELGLGDWEPDPALSTTPLAELLRDVKDEAVKNVFLAEIVLLSYADGNFDEDEQRIVGEMKQIFGYSDEAFKCFKDWAIRYDQLKIEGMQLILQTSAASHRTKT</sequence>
<dbReference type="Gene3D" id="1.10.3680.10">
    <property type="entry name" value="TerB-like"/>
    <property type="match status" value="1"/>
</dbReference>
<dbReference type="InterPro" id="IPR029024">
    <property type="entry name" value="TerB-like"/>
</dbReference>
<evidence type="ECO:0000313" key="2">
    <source>
        <dbReference type="Proteomes" id="UP001596113"/>
    </source>
</evidence>
<dbReference type="SUPFAM" id="SSF158682">
    <property type="entry name" value="TerB-like"/>
    <property type="match status" value="1"/>
</dbReference>
<dbReference type="Proteomes" id="UP001596113">
    <property type="component" value="Unassembled WGS sequence"/>
</dbReference>
<dbReference type="RefSeq" id="WP_378131217.1">
    <property type="nucleotide sequence ID" value="NZ_JBHSMI010000013.1"/>
</dbReference>
<accession>A0ABW0HNJ7</accession>
<protein>
    <submittedName>
        <fullName evidence="1">TerB family tellurite resistance protein</fullName>
    </submittedName>
</protein>
<proteinExistence type="predicted"/>
<dbReference type="CDD" id="cd07177">
    <property type="entry name" value="terB_like"/>
    <property type="match status" value="1"/>
</dbReference>
<dbReference type="EMBL" id="JBHSMI010000013">
    <property type="protein sequence ID" value="MFC5402613.1"/>
    <property type="molecule type" value="Genomic_DNA"/>
</dbReference>
<keyword evidence="2" id="KW-1185">Reference proteome</keyword>
<evidence type="ECO:0000313" key="1">
    <source>
        <dbReference type="EMBL" id="MFC5402613.1"/>
    </source>
</evidence>
<name>A0ABW0HNJ7_9BACL</name>
<gene>
    <name evidence="1" type="ORF">ACFPOF_07660</name>
</gene>